<dbReference type="RefSeq" id="WP_378977548.1">
    <property type="nucleotide sequence ID" value="NZ_JBHRVD010000001.1"/>
</dbReference>
<comment type="caution">
    <text evidence="1">The sequence shown here is derived from an EMBL/GenBank/DDBJ whole genome shotgun (WGS) entry which is preliminary data.</text>
</comment>
<sequence length="75" mass="8228">MIVMATKLDRIWEVLPGAVMPCDRRALFWADLPRDAVCDPACSPQQRVAIFFPAAAPLLAQQQDRRAPSFACAAA</sequence>
<name>A0ABV7MJF7_9HYPH</name>
<organism evidence="1 2">
    <name type="scientific">Mesorhizobium cantuariense</name>
    <dbReference type="NCBI Taxonomy" id="1300275"/>
    <lineage>
        <taxon>Bacteria</taxon>
        <taxon>Pseudomonadati</taxon>
        <taxon>Pseudomonadota</taxon>
        <taxon>Alphaproteobacteria</taxon>
        <taxon>Hyphomicrobiales</taxon>
        <taxon>Phyllobacteriaceae</taxon>
        <taxon>Mesorhizobium</taxon>
    </lineage>
</organism>
<reference evidence="2" key="1">
    <citation type="journal article" date="2019" name="Int. J. Syst. Evol. Microbiol.">
        <title>The Global Catalogue of Microorganisms (GCM) 10K type strain sequencing project: providing services to taxonomists for standard genome sequencing and annotation.</title>
        <authorList>
            <consortium name="The Broad Institute Genomics Platform"/>
            <consortium name="The Broad Institute Genome Sequencing Center for Infectious Disease"/>
            <person name="Wu L."/>
            <person name="Ma J."/>
        </authorList>
    </citation>
    <scope>NUCLEOTIDE SEQUENCE [LARGE SCALE GENOMIC DNA]</scope>
    <source>
        <strain evidence="2">ICMP 19515</strain>
    </source>
</reference>
<dbReference type="EMBL" id="JBHRVD010000001">
    <property type="protein sequence ID" value="MFC3321299.1"/>
    <property type="molecule type" value="Genomic_DNA"/>
</dbReference>
<gene>
    <name evidence="1" type="ORF">ACFOJ9_05820</name>
</gene>
<evidence type="ECO:0000313" key="1">
    <source>
        <dbReference type="EMBL" id="MFC3321299.1"/>
    </source>
</evidence>
<dbReference type="Proteomes" id="UP001595648">
    <property type="component" value="Unassembled WGS sequence"/>
</dbReference>
<accession>A0ABV7MJF7</accession>
<evidence type="ECO:0000313" key="2">
    <source>
        <dbReference type="Proteomes" id="UP001595648"/>
    </source>
</evidence>
<protein>
    <submittedName>
        <fullName evidence="1">Uncharacterized protein</fullName>
    </submittedName>
</protein>
<proteinExistence type="predicted"/>
<keyword evidence="2" id="KW-1185">Reference proteome</keyword>